<feature type="compositionally biased region" description="Low complexity" evidence="6">
    <location>
        <begin position="657"/>
        <end position="675"/>
    </location>
</feature>
<feature type="compositionally biased region" description="Polar residues" evidence="6">
    <location>
        <begin position="676"/>
        <end position="688"/>
    </location>
</feature>
<dbReference type="PANTHER" id="PTHR21664:SF1">
    <property type="entry name" value="NUDC DOMAIN-CONTAINING PROTEIN 1"/>
    <property type="match status" value="1"/>
</dbReference>
<evidence type="ECO:0000256" key="1">
    <source>
        <dbReference type="ARBA" id="ARBA00004123"/>
    </source>
</evidence>
<evidence type="ECO:0000256" key="2">
    <source>
        <dbReference type="ARBA" id="ARBA00004496"/>
    </source>
</evidence>
<dbReference type="Proteomes" id="UP001329825">
    <property type="component" value="Chromosome 4"/>
</dbReference>
<dbReference type="CDD" id="cd06467">
    <property type="entry name" value="p23_NUDC_like"/>
    <property type="match status" value="1"/>
</dbReference>
<evidence type="ECO:0000256" key="6">
    <source>
        <dbReference type="SAM" id="MobiDB-lite"/>
    </source>
</evidence>
<reference evidence="8 9" key="1">
    <citation type="submission" date="2024-01" db="EMBL/GenBank/DDBJ databases">
        <title>Comparative genomics of Cryptococcus and Kwoniella reveals pathogenesis evolution and contrasting modes of karyotype evolution via chromosome fusion or intercentromeric recombination.</title>
        <authorList>
            <person name="Coelho M.A."/>
            <person name="David-Palma M."/>
            <person name="Shea T."/>
            <person name="Bowers K."/>
            <person name="McGinley-Smith S."/>
            <person name="Mohammad A.W."/>
            <person name="Gnirke A."/>
            <person name="Yurkov A.M."/>
            <person name="Nowrousian M."/>
            <person name="Sun S."/>
            <person name="Cuomo C.A."/>
            <person name="Heitman J."/>
        </authorList>
    </citation>
    <scope>NUCLEOTIDE SEQUENCE [LARGE SCALE GENOMIC DNA]</scope>
    <source>
        <strain evidence="8">CBS 11374</strain>
    </source>
</reference>
<name>A0ABZ1D0V1_9TREE</name>
<dbReference type="GeneID" id="87955276"/>
<organism evidence="8 9">
    <name type="scientific">Kwoniella shivajii</name>
    <dbReference type="NCBI Taxonomy" id="564305"/>
    <lineage>
        <taxon>Eukaryota</taxon>
        <taxon>Fungi</taxon>
        <taxon>Dikarya</taxon>
        <taxon>Basidiomycota</taxon>
        <taxon>Agaricomycotina</taxon>
        <taxon>Tremellomycetes</taxon>
        <taxon>Tremellales</taxon>
        <taxon>Cryptococcaceae</taxon>
        <taxon>Kwoniella</taxon>
    </lineage>
</organism>
<keyword evidence="9" id="KW-1185">Reference proteome</keyword>
<feature type="compositionally biased region" description="Acidic residues" evidence="6">
    <location>
        <begin position="512"/>
        <end position="530"/>
    </location>
</feature>
<dbReference type="InterPro" id="IPR008978">
    <property type="entry name" value="HSP20-like_chaperone"/>
</dbReference>
<feature type="region of interest" description="Disordered" evidence="6">
    <location>
        <begin position="439"/>
        <end position="544"/>
    </location>
</feature>
<evidence type="ECO:0000256" key="4">
    <source>
        <dbReference type="ARBA" id="ARBA00022490"/>
    </source>
</evidence>
<dbReference type="SUPFAM" id="SSF49764">
    <property type="entry name" value="HSP20-like chaperones"/>
    <property type="match status" value="1"/>
</dbReference>
<evidence type="ECO:0000256" key="5">
    <source>
        <dbReference type="ARBA" id="ARBA00023242"/>
    </source>
</evidence>
<dbReference type="Gene3D" id="2.60.40.790">
    <property type="match status" value="1"/>
</dbReference>
<dbReference type="InterPro" id="IPR007052">
    <property type="entry name" value="CS_dom"/>
</dbReference>
<dbReference type="PROSITE" id="PS51203">
    <property type="entry name" value="CS"/>
    <property type="match status" value="1"/>
</dbReference>
<feature type="region of interest" description="Disordered" evidence="6">
    <location>
        <begin position="165"/>
        <end position="187"/>
    </location>
</feature>
<evidence type="ECO:0000256" key="3">
    <source>
        <dbReference type="ARBA" id="ARBA00018915"/>
    </source>
</evidence>
<feature type="region of interest" description="Disordered" evidence="6">
    <location>
        <begin position="656"/>
        <end position="688"/>
    </location>
</feature>
<proteinExistence type="predicted"/>
<evidence type="ECO:0000313" key="9">
    <source>
        <dbReference type="Proteomes" id="UP001329825"/>
    </source>
</evidence>
<evidence type="ECO:0000259" key="7">
    <source>
        <dbReference type="PROSITE" id="PS51203"/>
    </source>
</evidence>
<feature type="compositionally biased region" description="Low complexity" evidence="6">
    <location>
        <begin position="165"/>
        <end position="178"/>
    </location>
</feature>
<protein>
    <recommendedName>
        <fullName evidence="3">NudC domain-containing protein 1</fullName>
    </recommendedName>
</protein>
<dbReference type="RefSeq" id="XP_062790932.1">
    <property type="nucleotide sequence ID" value="XM_062934881.1"/>
</dbReference>
<feature type="domain" description="CS" evidence="7">
    <location>
        <begin position="337"/>
        <end position="441"/>
    </location>
</feature>
<evidence type="ECO:0000313" key="8">
    <source>
        <dbReference type="EMBL" id="WRT66192.1"/>
    </source>
</evidence>
<accession>A0ABZ1D0V1</accession>
<sequence length="766" mass="84366">MSHLFPSDRSLLYPQFETYKLRPLDTETDLAVYPLPGSGATQSRFGYSSNHLSFKEVRSRISWDHLSVGQGARGVYVDKDWNVIGFVINEDLSPTFTKLASLPIPISSTTSTQQSEYPSVLPLTPRTWGISSGSGSLYILETTLPHESTFQGRFIARYDLSSFNSTSSGGQPSSSTSPSPSPSPSPFLLRASHQISDTQVKLLIARSIKPEPSEKVKGKGIVQAQLTKFQLIEINLNPTLKNDIGIDIDQGEIQDVNVAWILQSGDLPIYCKWSNDGWMILSSEQYTSPSSVNDADQGEAEMDGERKEMTSKSGLGKSSLSVSQEQNEKNKMDIEDSSIYPYKWTQDSDSINMIIPLPSGIKRQDLNITFTSSTFSISLDSSAIPSDTISTQLNKFLSKSQRSFWTTIEVDSSSWTFDPVKSQVEIDLTKIDENVRWPSIFSPSENDFNESEDEEEEDEDEDEVPETLSESTLAAVRESFNNIKTRNDDTRDERNEPTTNHLAMPALLREEMDFDLDDDDDGQEYDQDDLGDGHNGEVSMSSGSSKVGKEVFIGFIKDGIPTFSKNTTTVLSIPLSTSSAYSFDKSDETSAEEKEESLEEGIIIKSAVDGLLFSTKGSQGQRDITKKPWKHISTNPALAFVLSSKRDLRFTRHLTINTNTNPNSNSQSHSQDDVSPTSPSSTKGQKIDNMDTQTTLLAFDSGSSIGQGNLYVYYSPHSKTEARQGVIPVSGGDKGALLGVGVVKVKGKERVVILCENALVVLKGVI</sequence>
<keyword evidence="4" id="KW-0963">Cytoplasm</keyword>
<comment type="subcellular location">
    <subcellularLocation>
        <location evidence="2">Cytoplasm</location>
    </subcellularLocation>
    <subcellularLocation>
        <location evidence="1">Nucleus</location>
    </subcellularLocation>
</comment>
<feature type="region of interest" description="Disordered" evidence="6">
    <location>
        <begin position="288"/>
        <end position="331"/>
    </location>
</feature>
<feature type="compositionally biased region" description="Acidic residues" evidence="6">
    <location>
        <begin position="447"/>
        <end position="465"/>
    </location>
</feature>
<gene>
    <name evidence="8" type="ORF">IL334_003145</name>
</gene>
<dbReference type="EMBL" id="CP141884">
    <property type="protein sequence ID" value="WRT66192.1"/>
    <property type="molecule type" value="Genomic_DNA"/>
</dbReference>
<feature type="compositionally biased region" description="Basic and acidic residues" evidence="6">
    <location>
        <begin position="485"/>
        <end position="496"/>
    </location>
</feature>
<dbReference type="PANTHER" id="PTHR21664">
    <property type="entry name" value="CHRONIC MYELOGENOUS LEUKEMIA TUMOR ANTIGEN 66"/>
    <property type="match status" value="1"/>
</dbReference>
<dbReference type="InterPro" id="IPR037895">
    <property type="entry name" value="NUDCD1"/>
</dbReference>
<dbReference type="Pfam" id="PF04969">
    <property type="entry name" value="CS"/>
    <property type="match status" value="1"/>
</dbReference>
<keyword evidence="5" id="KW-0539">Nucleus</keyword>
<feature type="compositionally biased region" description="Low complexity" evidence="6">
    <location>
        <begin position="311"/>
        <end position="321"/>
    </location>
</feature>